<proteinExistence type="predicted"/>
<dbReference type="GO" id="GO:0009279">
    <property type="term" value="C:cell outer membrane"/>
    <property type="evidence" value="ECO:0007669"/>
    <property type="project" value="UniProtKB-SubCell"/>
</dbReference>
<dbReference type="AlphaFoldDB" id="A0A0G9ML97"/>
<evidence type="ECO:0000313" key="5">
    <source>
        <dbReference type="Proteomes" id="UP000053070"/>
    </source>
</evidence>
<keyword evidence="5" id="KW-1185">Reference proteome</keyword>
<comment type="caution">
    <text evidence="4">The sequence shown here is derived from an EMBL/GenBank/DDBJ whole genome shotgun (WGS) entry which is preliminary data.</text>
</comment>
<evidence type="ECO:0000256" key="2">
    <source>
        <dbReference type="ARBA" id="ARBA00023136"/>
    </source>
</evidence>
<evidence type="ECO:0000313" key="4">
    <source>
        <dbReference type="EMBL" id="KLE31384.1"/>
    </source>
</evidence>
<keyword evidence="2" id="KW-0472">Membrane</keyword>
<protein>
    <submittedName>
        <fullName evidence="4">Uncharacterized protein</fullName>
    </submittedName>
</protein>
<gene>
    <name evidence="4" type="ORF">AAW01_07210</name>
</gene>
<comment type="subcellular location">
    <subcellularLocation>
        <location evidence="1">Cell outer membrane</location>
    </subcellularLocation>
</comment>
<dbReference type="Gene3D" id="2.40.170.20">
    <property type="entry name" value="TonB-dependent receptor, beta-barrel domain"/>
    <property type="match status" value="1"/>
</dbReference>
<dbReference type="InterPro" id="IPR036942">
    <property type="entry name" value="Beta-barrel_TonB_sf"/>
</dbReference>
<dbReference type="SUPFAM" id="SSF56935">
    <property type="entry name" value="Porins"/>
    <property type="match status" value="1"/>
</dbReference>
<dbReference type="STRING" id="502682.BMF35_a0439"/>
<evidence type="ECO:0000256" key="3">
    <source>
        <dbReference type="ARBA" id="ARBA00023237"/>
    </source>
</evidence>
<dbReference type="KEGG" id="egn:BMF35_a0439"/>
<dbReference type="PATRIC" id="fig|502682.8.peg.1469"/>
<sequence>MLAMPVAAQDHGPGDGTQWKLDPFARVELGIVSAESSDREEELIVNGDGGFLRAQAGVEFGNHDTQIRFEADRIFVERFGSATGRDSFDRDRLTVSLDQKLGEDFEVQLRARAYDDLVTIESADTDERQAALRLEYEPVLDHRARVQVTWRDREYDDGQGPDGSSSQGDGWRVDGEYRHRIGRYHYVNFDLRAEEINSDNPLRSYTRESASVSYTRPITRDLRVRPALEVRHTRFEGRITPSGDPREDTQIVPEVELLYWPGDWRIEAEAKYIFSASNDPVRDRQGYRLSLTVGYVF</sequence>
<organism evidence="4 5">
    <name type="scientific">Aurantiacibacter gangjinensis</name>
    <dbReference type="NCBI Taxonomy" id="502682"/>
    <lineage>
        <taxon>Bacteria</taxon>
        <taxon>Pseudomonadati</taxon>
        <taxon>Pseudomonadota</taxon>
        <taxon>Alphaproteobacteria</taxon>
        <taxon>Sphingomonadales</taxon>
        <taxon>Erythrobacteraceae</taxon>
        <taxon>Aurantiacibacter</taxon>
    </lineage>
</organism>
<reference evidence="4 5" key="1">
    <citation type="submission" date="2015-04" db="EMBL/GenBank/DDBJ databases">
        <title>The draft genome sequence of Erythrobacr gangjinensis K7-2.</title>
        <authorList>
            <person name="Zhuang L."/>
            <person name="Liu Y."/>
            <person name="Shao Z."/>
        </authorList>
    </citation>
    <scope>NUCLEOTIDE SEQUENCE [LARGE SCALE GENOMIC DNA]</scope>
    <source>
        <strain evidence="4 5">K7-2</strain>
    </source>
</reference>
<keyword evidence="3" id="KW-0998">Cell outer membrane</keyword>
<accession>A0A0G9ML97</accession>
<dbReference type="EMBL" id="LBHC01000002">
    <property type="protein sequence ID" value="KLE31384.1"/>
    <property type="molecule type" value="Genomic_DNA"/>
</dbReference>
<dbReference type="Proteomes" id="UP000053070">
    <property type="component" value="Unassembled WGS sequence"/>
</dbReference>
<name>A0A0G9ML97_9SPHN</name>
<evidence type="ECO:0000256" key="1">
    <source>
        <dbReference type="ARBA" id="ARBA00004442"/>
    </source>
</evidence>